<organism evidence="11 12">
    <name type="scientific">Pseudolycoriella hygida</name>
    <dbReference type="NCBI Taxonomy" id="35572"/>
    <lineage>
        <taxon>Eukaryota</taxon>
        <taxon>Metazoa</taxon>
        <taxon>Ecdysozoa</taxon>
        <taxon>Arthropoda</taxon>
        <taxon>Hexapoda</taxon>
        <taxon>Insecta</taxon>
        <taxon>Pterygota</taxon>
        <taxon>Neoptera</taxon>
        <taxon>Endopterygota</taxon>
        <taxon>Diptera</taxon>
        <taxon>Nematocera</taxon>
        <taxon>Sciaroidea</taxon>
        <taxon>Sciaridae</taxon>
        <taxon>Pseudolycoriella</taxon>
    </lineage>
</organism>
<keyword evidence="5 8" id="KW-0862">Zinc</keyword>
<dbReference type="OrthoDB" id="7852576at2759"/>
<dbReference type="PROSITE" id="PS00028">
    <property type="entry name" value="ZINC_FINGER_C2H2_1"/>
    <property type="match status" value="3"/>
</dbReference>
<feature type="domain" description="ZAD" evidence="10">
    <location>
        <begin position="9"/>
        <end position="95"/>
    </location>
</feature>
<keyword evidence="6" id="KW-0539">Nucleus</keyword>
<dbReference type="InterPro" id="IPR013087">
    <property type="entry name" value="Znf_C2H2_type"/>
</dbReference>
<evidence type="ECO:0000256" key="5">
    <source>
        <dbReference type="ARBA" id="ARBA00022833"/>
    </source>
</evidence>
<dbReference type="Pfam" id="PF00096">
    <property type="entry name" value="zf-C2H2"/>
    <property type="match status" value="2"/>
</dbReference>
<feature type="binding site" evidence="8">
    <location>
        <position position="71"/>
    </location>
    <ligand>
        <name>Zn(2+)</name>
        <dbReference type="ChEBI" id="CHEBI:29105"/>
    </ligand>
</feature>
<dbReference type="Gene3D" id="3.30.160.60">
    <property type="entry name" value="Classic Zinc Finger"/>
    <property type="match status" value="2"/>
</dbReference>
<protein>
    <submittedName>
        <fullName evidence="11">Transcription factor Ovo-like 1</fullName>
    </submittedName>
</protein>
<comment type="subcellular location">
    <subcellularLocation>
        <location evidence="1">Nucleus</location>
    </subcellularLocation>
</comment>
<evidence type="ECO:0000313" key="11">
    <source>
        <dbReference type="EMBL" id="KAJ6626785.1"/>
    </source>
</evidence>
<evidence type="ECO:0000256" key="4">
    <source>
        <dbReference type="ARBA" id="ARBA00022771"/>
    </source>
</evidence>
<dbReference type="PANTHER" id="PTHR10032:SF271">
    <property type="entry name" value="RH12261P-RELATED"/>
    <property type="match status" value="1"/>
</dbReference>
<dbReference type="PROSITE" id="PS50157">
    <property type="entry name" value="ZINC_FINGER_C2H2_2"/>
    <property type="match status" value="3"/>
</dbReference>
<feature type="binding site" evidence="8">
    <location>
        <position position="68"/>
    </location>
    <ligand>
        <name>Zn(2+)</name>
        <dbReference type="ChEBI" id="CHEBI:29105"/>
    </ligand>
</feature>
<evidence type="ECO:0000259" key="10">
    <source>
        <dbReference type="PROSITE" id="PS51915"/>
    </source>
</evidence>
<feature type="domain" description="C2H2-type" evidence="9">
    <location>
        <begin position="262"/>
        <end position="289"/>
    </location>
</feature>
<evidence type="ECO:0000256" key="3">
    <source>
        <dbReference type="ARBA" id="ARBA00022737"/>
    </source>
</evidence>
<proteinExistence type="predicted"/>
<feature type="domain" description="C2H2-type" evidence="9">
    <location>
        <begin position="287"/>
        <end position="315"/>
    </location>
</feature>
<evidence type="ECO:0000256" key="2">
    <source>
        <dbReference type="ARBA" id="ARBA00022723"/>
    </source>
</evidence>
<dbReference type="PANTHER" id="PTHR10032">
    <property type="entry name" value="ZINC FINGER PROTEIN WITH KRAB AND SCAN DOMAINS"/>
    <property type="match status" value="1"/>
</dbReference>
<feature type="binding site" evidence="8">
    <location>
        <position position="14"/>
    </location>
    <ligand>
        <name>Zn(2+)</name>
        <dbReference type="ChEBI" id="CHEBI:29105"/>
    </ligand>
</feature>
<dbReference type="EMBL" id="WJQU01003199">
    <property type="protein sequence ID" value="KAJ6626785.1"/>
    <property type="molecule type" value="Genomic_DNA"/>
</dbReference>
<dbReference type="InterPro" id="IPR036236">
    <property type="entry name" value="Znf_C2H2_sf"/>
</dbReference>
<accession>A0A9Q0MIQ3</accession>
<dbReference type="SMART" id="SM00355">
    <property type="entry name" value="ZnF_C2H2"/>
    <property type="match status" value="3"/>
</dbReference>
<dbReference type="GO" id="GO:0000981">
    <property type="term" value="F:DNA-binding transcription factor activity, RNA polymerase II-specific"/>
    <property type="evidence" value="ECO:0007669"/>
    <property type="project" value="TreeGrafter"/>
</dbReference>
<dbReference type="InterPro" id="IPR012934">
    <property type="entry name" value="Znf_AD"/>
</dbReference>
<dbReference type="AlphaFoldDB" id="A0A9Q0MIQ3"/>
<dbReference type="SMART" id="SM00868">
    <property type="entry name" value="zf-AD"/>
    <property type="match status" value="1"/>
</dbReference>
<keyword evidence="12" id="KW-1185">Reference proteome</keyword>
<evidence type="ECO:0000259" key="9">
    <source>
        <dbReference type="PROSITE" id="PS50157"/>
    </source>
</evidence>
<dbReference type="Proteomes" id="UP001151699">
    <property type="component" value="Unassembled WGS sequence"/>
</dbReference>
<keyword evidence="2 8" id="KW-0479">Metal-binding</keyword>
<keyword evidence="3" id="KW-0677">Repeat</keyword>
<dbReference type="PROSITE" id="PS51915">
    <property type="entry name" value="ZAD"/>
    <property type="match status" value="1"/>
</dbReference>
<evidence type="ECO:0000256" key="7">
    <source>
        <dbReference type="PROSITE-ProRule" id="PRU00042"/>
    </source>
</evidence>
<evidence type="ECO:0000256" key="6">
    <source>
        <dbReference type="ARBA" id="ARBA00023242"/>
    </source>
</evidence>
<evidence type="ECO:0000313" key="12">
    <source>
        <dbReference type="Proteomes" id="UP001151699"/>
    </source>
</evidence>
<evidence type="ECO:0000256" key="1">
    <source>
        <dbReference type="ARBA" id="ARBA00004123"/>
    </source>
</evidence>
<dbReference type="InterPro" id="IPR027756">
    <property type="entry name" value="Ovo-like"/>
</dbReference>
<keyword evidence="4 7" id="KW-0863">Zinc-finger</keyword>
<comment type="caution">
    <text evidence="11">The sequence shown here is derived from an EMBL/GenBank/DDBJ whole genome shotgun (WGS) entry which is preliminary data.</text>
</comment>
<dbReference type="GO" id="GO:0005634">
    <property type="term" value="C:nucleus"/>
    <property type="evidence" value="ECO:0007669"/>
    <property type="project" value="UniProtKB-SubCell"/>
</dbReference>
<feature type="domain" description="C2H2-type" evidence="9">
    <location>
        <begin position="239"/>
        <end position="262"/>
    </location>
</feature>
<reference evidence="11" key="1">
    <citation type="submission" date="2022-07" db="EMBL/GenBank/DDBJ databases">
        <authorList>
            <person name="Trinca V."/>
            <person name="Uliana J.V.C."/>
            <person name="Torres T.T."/>
            <person name="Ward R.J."/>
            <person name="Monesi N."/>
        </authorList>
    </citation>
    <scope>NUCLEOTIDE SEQUENCE</scope>
    <source>
        <strain evidence="11">HSMRA1968</strain>
        <tissue evidence="11">Whole embryos</tissue>
    </source>
</reference>
<sequence length="326" mass="37491">MEKFIDFGKMCRICLSERDCIDMTDENKVIISTKQSEEELEDVPIPIKNAFFYFSSLRDCISEAPMICTNCASRLASAYDFAMKVSESDKRFVELYDESSSSKIIEYVDDMEFISNTEIDQVNEMAEIPCVNEFDDSVTVSENGEEDDAENNYVIKTARVERKRLSDSENANYVAVPQYTITTQPQDVDVSDMFLSKDRATPLIVKTVDVAAVHVTSDNLEFNDSLMCKDYENDKNSMYVCKYCPKAFASSHHLIVHTKKSHLCQFCLQGFQHSTELYEHIRTHKDFRCHICKKQFNTNSNLRSHLRKIHNLKLPANTSLLTLNCQ</sequence>
<evidence type="ECO:0000256" key="8">
    <source>
        <dbReference type="PROSITE-ProRule" id="PRU01263"/>
    </source>
</evidence>
<feature type="binding site" evidence="8">
    <location>
        <position position="11"/>
    </location>
    <ligand>
        <name>Zn(2+)</name>
        <dbReference type="ChEBI" id="CHEBI:29105"/>
    </ligand>
</feature>
<dbReference type="GO" id="GO:0008270">
    <property type="term" value="F:zinc ion binding"/>
    <property type="evidence" value="ECO:0007669"/>
    <property type="project" value="UniProtKB-UniRule"/>
</dbReference>
<name>A0A9Q0MIQ3_9DIPT</name>
<dbReference type="GO" id="GO:0000978">
    <property type="term" value="F:RNA polymerase II cis-regulatory region sequence-specific DNA binding"/>
    <property type="evidence" value="ECO:0007669"/>
    <property type="project" value="TreeGrafter"/>
</dbReference>
<dbReference type="SUPFAM" id="SSF57667">
    <property type="entry name" value="beta-beta-alpha zinc fingers"/>
    <property type="match status" value="1"/>
</dbReference>
<gene>
    <name evidence="11" type="primary">OVOL1</name>
    <name evidence="11" type="ORF">Bhyg_16347</name>
</gene>